<dbReference type="GO" id="GO:0008168">
    <property type="term" value="F:methyltransferase activity"/>
    <property type="evidence" value="ECO:0007669"/>
    <property type="project" value="UniProtKB-KW"/>
</dbReference>
<organism evidence="2">
    <name type="scientific">uncultured Nocardioides sp</name>
    <dbReference type="NCBI Taxonomy" id="198441"/>
    <lineage>
        <taxon>Bacteria</taxon>
        <taxon>Bacillati</taxon>
        <taxon>Actinomycetota</taxon>
        <taxon>Actinomycetes</taxon>
        <taxon>Propionibacteriales</taxon>
        <taxon>Nocardioidaceae</taxon>
        <taxon>Nocardioides</taxon>
        <taxon>environmental samples</taxon>
    </lineage>
</organism>
<dbReference type="AlphaFoldDB" id="A0A6J4N2I6"/>
<feature type="compositionally biased region" description="Basic residues" evidence="1">
    <location>
        <begin position="134"/>
        <end position="157"/>
    </location>
</feature>
<accession>A0A6J4N2I6</accession>
<feature type="compositionally biased region" description="Basic and acidic residues" evidence="1">
    <location>
        <begin position="264"/>
        <end position="276"/>
    </location>
</feature>
<evidence type="ECO:0000256" key="1">
    <source>
        <dbReference type="SAM" id="MobiDB-lite"/>
    </source>
</evidence>
<feature type="compositionally biased region" description="Basic residues" evidence="1">
    <location>
        <begin position="65"/>
        <end position="75"/>
    </location>
</feature>
<protein>
    <submittedName>
        <fullName evidence="2">Aminomethyltransferase (Glycine cleavage system T protein)</fullName>
        <ecNumber evidence="2">2.1.2.10</ecNumber>
    </submittedName>
</protein>
<keyword evidence="2" id="KW-0808">Transferase</keyword>
<feature type="compositionally biased region" description="Basic and acidic residues" evidence="1">
    <location>
        <begin position="17"/>
        <end position="29"/>
    </location>
</feature>
<feature type="non-terminal residue" evidence="2">
    <location>
        <position position="369"/>
    </location>
</feature>
<evidence type="ECO:0000313" key="2">
    <source>
        <dbReference type="EMBL" id="CAA9375496.1"/>
    </source>
</evidence>
<feature type="compositionally biased region" description="Basic and acidic residues" evidence="1">
    <location>
        <begin position="43"/>
        <end position="64"/>
    </location>
</feature>
<dbReference type="EMBL" id="CADCUN010000051">
    <property type="protein sequence ID" value="CAA9375496.1"/>
    <property type="molecule type" value="Genomic_DNA"/>
</dbReference>
<gene>
    <name evidence="2" type="ORF">AVDCRST_MAG60-462</name>
</gene>
<feature type="compositionally biased region" description="Basic residues" evidence="1">
    <location>
        <begin position="165"/>
        <end position="218"/>
    </location>
</feature>
<feature type="compositionally biased region" description="Basic and acidic residues" evidence="1">
    <location>
        <begin position="349"/>
        <end position="369"/>
    </location>
</feature>
<dbReference type="GO" id="GO:0032259">
    <property type="term" value="P:methylation"/>
    <property type="evidence" value="ECO:0007669"/>
    <property type="project" value="UniProtKB-KW"/>
</dbReference>
<keyword evidence="2" id="KW-0489">Methyltransferase</keyword>
<dbReference type="GO" id="GO:0004047">
    <property type="term" value="F:aminomethyltransferase activity"/>
    <property type="evidence" value="ECO:0007669"/>
    <property type="project" value="UniProtKB-EC"/>
</dbReference>
<proteinExistence type="predicted"/>
<feature type="non-terminal residue" evidence="2">
    <location>
        <position position="1"/>
    </location>
</feature>
<dbReference type="EC" id="2.1.2.10" evidence="2"/>
<name>A0A6J4N2I6_9ACTN</name>
<reference evidence="2" key="1">
    <citation type="submission" date="2020-02" db="EMBL/GenBank/DDBJ databases">
        <authorList>
            <person name="Meier V. D."/>
        </authorList>
    </citation>
    <scope>NUCLEOTIDE SEQUENCE</scope>
    <source>
        <strain evidence="2">AVDCRST_MAG60</strain>
    </source>
</reference>
<feature type="compositionally biased region" description="Basic residues" evidence="1">
    <location>
        <begin position="91"/>
        <end position="126"/>
    </location>
</feature>
<feature type="compositionally biased region" description="Basic residues" evidence="1">
    <location>
        <begin position="292"/>
        <end position="318"/>
    </location>
</feature>
<sequence length="369" mass="41846">GRPDPEAVPAPRSARRPGGEVRRVRRVDDAAGISRRRGQGAHDGPRLGGDLRRQPPRQGDGDRTRRGRLRQRHAVQRPGQDRAGQGPVHPVLRRHHGRHRRRPHRLLPGRRARPARAQRRERRRGRTPPAGRGAGRRLGRRPPRRLRRAGRPGRALRRGAATGRAAHRPRLHVLRGGTVRRSRRRRVPHRLHRRARLRADRRRRRRTRVVGRAARGRRGVRDAPLRPRLARHAAHRDGLPAPWPGHHHRRQPGRGRAELGGGLEEGRVLGSRRDHGGQGGRPEAPTAWTHRDRARHPPTRHGCHAHAARPAVRHHVRHLLPDPQEGHRSGVGSHDGPSRGSGRRRHPRTPRDLPAHQTTVRRDVGEGVL</sequence>
<feature type="region of interest" description="Disordered" evidence="1">
    <location>
        <begin position="1"/>
        <end position="369"/>
    </location>
</feature>